<gene>
    <name evidence="1" type="ORF">FRZ67_18990</name>
</gene>
<accession>A0A5B8VGZ9</accession>
<organism evidence="1 2">
    <name type="scientific">Panacibacter ginsenosidivorans</name>
    <dbReference type="NCBI Taxonomy" id="1813871"/>
    <lineage>
        <taxon>Bacteria</taxon>
        <taxon>Pseudomonadati</taxon>
        <taxon>Bacteroidota</taxon>
        <taxon>Chitinophagia</taxon>
        <taxon>Chitinophagales</taxon>
        <taxon>Chitinophagaceae</taxon>
        <taxon>Panacibacter</taxon>
    </lineage>
</organism>
<dbReference type="KEGG" id="pgin:FRZ67_18990"/>
<reference evidence="1 2" key="1">
    <citation type="journal article" date="2016" name="Int. J. Syst. Evol. Microbiol.">
        <title>Panacibacter ginsenosidivorans gen. nov., sp. nov., with ginsenoside converting activity isolated from soil of a ginseng field.</title>
        <authorList>
            <person name="Siddiqi M.Z."/>
            <person name="Muhammad Shafi S."/>
            <person name="Choi K.D."/>
            <person name="Im W.T."/>
        </authorList>
    </citation>
    <scope>NUCLEOTIDE SEQUENCE [LARGE SCALE GENOMIC DNA]</scope>
    <source>
        <strain evidence="1 2">Gsoil1550</strain>
    </source>
</reference>
<dbReference type="Proteomes" id="UP000321533">
    <property type="component" value="Chromosome"/>
</dbReference>
<name>A0A5B8VGZ9_9BACT</name>
<evidence type="ECO:0000313" key="2">
    <source>
        <dbReference type="Proteomes" id="UP000321533"/>
    </source>
</evidence>
<sequence>MATQRKYQQRAGRTVKDIAQLLEAVFGIDLGNYYRTFQEIRIRKSGRTNYLDQLKATLIRYMDETDLEYGK</sequence>
<dbReference type="Pfam" id="PF09357">
    <property type="entry name" value="RteC"/>
    <property type="match status" value="1"/>
</dbReference>
<protein>
    <submittedName>
        <fullName evidence="1">Uncharacterized protein</fullName>
    </submittedName>
</protein>
<evidence type="ECO:0000313" key="1">
    <source>
        <dbReference type="EMBL" id="QEC70285.1"/>
    </source>
</evidence>
<dbReference type="AlphaFoldDB" id="A0A5B8VGZ9"/>
<dbReference type="EMBL" id="CP042435">
    <property type="protein sequence ID" value="QEC70285.1"/>
    <property type="molecule type" value="Genomic_DNA"/>
</dbReference>
<keyword evidence="2" id="KW-1185">Reference proteome</keyword>
<proteinExistence type="predicted"/>
<dbReference type="InterPro" id="IPR018534">
    <property type="entry name" value="Tet_reg_excision_RteC"/>
</dbReference>